<dbReference type="HOGENOM" id="CLU_062816_0_0_6"/>
<evidence type="ECO:0000256" key="2">
    <source>
        <dbReference type="HAMAP-Rule" id="MF_01527"/>
    </source>
</evidence>
<dbReference type="Proteomes" id="UP000006201">
    <property type="component" value="Unassembled WGS sequence"/>
</dbReference>
<evidence type="ECO:0000256" key="1">
    <source>
        <dbReference type="ARBA" id="ARBA00022801"/>
    </source>
</evidence>
<dbReference type="EMBL" id="AAOH01000006">
    <property type="protein sequence ID" value="EAR27293.1"/>
    <property type="molecule type" value="Genomic_DNA"/>
</dbReference>
<dbReference type="InterPro" id="IPR003801">
    <property type="entry name" value="GTP_cyclohydrolase_FolE2/MptA"/>
</dbReference>
<keyword evidence="1 2" id="KW-0378">Hydrolase</keyword>
<comment type="function">
    <text evidence="2">Converts GTP to 7,8-dihydroneopterin triphosphate.</text>
</comment>
<evidence type="ECO:0000313" key="3">
    <source>
        <dbReference type="EMBL" id="EAR27293.1"/>
    </source>
</evidence>
<dbReference type="PANTHER" id="PTHR36445:SF1">
    <property type="entry name" value="GTP CYCLOHYDROLASE MPTA"/>
    <property type="match status" value="1"/>
</dbReference>
<dbReference type="HAMAP" id="MF_01527_B">
    <property type="entry name" value="GTP_cyclohydrol_B"/>
    <property type="match status" value="1"/>
</dbReference>
<dbReference type="EC" id="3.5.4.16" evidence="2"/>
<dbReference type="UniPathway" id="UPA00848">
    <property type="reaction ID" value="UER00151"/>
</dbReference>
<name>A4CCK0_9GAMM</name>
<dbReference type="GO" id="GO:0046654">
    <property type="term" value="P:tetrahydrofolate biosynthetic process"/>
    <property type="evidence" value="ECO:0007669"/>
    <property type="project" value="UniProtKB-UniRule"/>
</dbReference>
<dbReference type="AlphaFoldDB" id="A4CCK0"/>
<sequence length="342" mass="38197">MHKHGFFSLLKNSTAANFIVEWRVFPHRLFWSTPPMQKIMPDIAHTAEALQEGTLDWVGMSQIELPLMVSSKHCAEQHVSAKAEAFVNLTDPQAKGIHMSRLYLALDELSNQTTLTPQSLCGLLDQFISSHNDLSNQAQVNLKFDYHLRRSSLLSGKTGWKAYPVEINATFKDNAVTLELSVAVTYSSTCPCSAALARQLIQQSFEQRFTESAVDKAQVLDWLGTTQGIVATPHSQRSVAQIKVKLANTSSEFDILGLVDALENELKTPVQAAVKREDEQEFARLNGQNLMFCEDAARKVKHVLNQNTSFADFWLRVNHYESLHAHDAVSIAVKGITNGYRA</sequence>
<dbReference type="STRING" id="87626.PTD2_14677"/>
<comment type="caution">
    <text evidence="3">The sequence shown here is derived from an EMBL/GenBank/DDBJ whole genome shotgun (WGS) entry which is preliminary data.</text>
</comment>
<comment type="similarity">
    <text evidence="2">Belongs to the GTP cyclohydrolase IV family.</text>
</comment>
<comment type="pathway">
    <text evidence="2">Cofactor biosynthesis; 7,8-dihydroneopterin triphosphate biosynthesis; 7,8-dihydroneopterin triphosphate from GTP: step 1/1.</text>
</comment>
<dbReference type="Gene3D" id="3.10.270.10">
    <property type="entry name" value="Urate Oxidase"/>
    <property type="match status" value="1"/>
</dbReference>
<evidence type="ECO:0000313" key="4">
    <source>
        <dbReference type="Proteomes" id="UP000006201"/>
    </source>
</evidence>
<dbReference type="InterPro" id="IPR022838">
    <property type="entry name" value="GTP_cyclohydrolase_FolE2"/>
</dbReference>
<dbReference type="PANTHER" id="PTHR36445">
    <property type="entry name" value="GTP CYCLOHYDROLASE MPTA"/>
    <property type="match status" value="1"/>
</dbReference>
<proteinExistence type="inferred from homology"/>
<reference evidence="3 4" key="1">
    <citation type="submission" date="2006-02" db="EMBL/GenBank/DDBJ databases">
        <authorList>
            <person name="Moran M.A."/>
            <person name="Kjelleberg S."/>
            <person name="Egan S."/>
            <person name="Saunders N."/>
            <person name="Thomas T."/>
            <person name="Ferriera S."/>
            <person name="Johnson J."/>
            <person name="Kravitz S."/>
            <person name="Halpern A."/>
            <person name="Remington K."/>
            <person name="Beeson K."/>
            <person name="Tran B."/>
            <person name="Rogers Y.-H."/>
            <person name="Friedman R."/>
            <person name="Venter J.C."/>
        </authorList>
    </citation>
    <scope>NUCLEOTIDE SEQUENCE [LARGE SCALE GENOMIC DNA]</scope>
    <source>
        <strain evidence="3 4">D2</strain>
    </source>
</reference>
<gene>
    <name evidence="2" type="primary">folE2</name>
    <name evidence="3" type="ORF">PTD2_14677</name>
</gene>
<organism evidence="3 4">
    <name type="scientific">Pseudoalteromonas tunicata D2</name>
    <dbReference type="NCBI Taxonomy" id="87626"/>
    <lineage>
        <taxon>Bacteria</taxon>
        <taxon>Pseudomonadati</taxon>
        <taxon>Pseudomonadota</taxon>
        <taxon>Gammaproteobacteria</taxon>
        <taxon>Alteromonadales</taxon>
        <taxon>Pseudoalteromonadaceae</taxon>
        <taxon>Pseudoalteromonas</taxon>
    </lineage>
</organism>
<comment type="catalytic activity">
    <reaction evidence="2">
        <text>GTP + H2O = 7,8-dihydroneopterin 3'-triphosphate + formate + H(+)</text>
        <dbReference type="Rhea" id="RHEA:17473"/>
        <dbReference type="ChEBI" id="CHEBI:15377"/>
        <dbReference type="ChEBI" id="CHEBI:15378"/>
        <dbReference type="ChEBI" id="CHEBI:15740"/>
        <dbReference type="ChEBI" id="CHEBI:37565"/>
        <dbReference type="ChEBI" id="CHEBI:58462"/>
        <dbReference type="EC" id="3.5.4.16"/>
    </reaction>
</comment>
<feature type="site" description="May be catalytically important" evidence="2">
    <location>
        <position position="190"/>
    </location>
</feature>
<dbReference type="Pfam" id="PF02649">
    <property type="entry name" value="GCHY-1"/>
    <property type="match status" value="1"/>
</dbReference>
<accession>A4CCK0</accession>
<dbReference type="eggNOG" id="COG1469">
    <property type="taxonomic scope" value="Bacteria"/>
</dbReference>
<dbReference type="NCBIfam" id="NF010200">
    <property type="entry name" value="PRK13674.1-1"/>
    <property type="match status" value="1"/>
</dbReference>
<keyword evidence="4" id="KW-1185">Reference proteome</keyword>
<protein>
    <recommendedName>
        <fullName evidence="2">GTP cyclohydrolase FolE2</fullName>
        <ecNumber evidence="2">3.5.4.16</ecNumber>
    </recommendedName>
</protein>
<dbReference type="GO" id="GO:0003934">
    <property type="term" value="F:GTP cyclohydrolase I activity"/>
    <property type="evidence" value="ECO:0007669"/>
    <property type="project" value="UniProtKB-UniRule"/>
</dbReference>